<keyword evidence="1" id="KW-1133">Transmembrane helix</keyword>
<evidence type="ECO:0000256" key="1">
    <source>
        <dbReference type="SAM" id="Phobius"/>
    </source>
</evidence>
<name>A0AAE9H7Z5_ALCFA</name>
<proteinExistence type="predicted"/>
<accession>A0AAE9H7Z5</accession>
<dbReference type="EMBL" id="CP095873">
    <property type="protein sequence ID" value="UPL22105.1"/>
    <property type="molecule type" value="Genomic_DNA"/>
</dbReference>
<protein>
    <submittedName>
        <fullName evidence="2">Uncharacterized protein</fullName>
    </submittedName>
</protein>
<dbReference type="RefSeq" id="WP_009460694.1">
    <property type="nucleotide sequence ID" value="NZ_CP095873.1"/>
</dbReference>
<reference evidence="2" key="1">
    <citation type="submission" date="2022-04" db="EMBL/GenBank/DDBJ databases">
        <title>Genomic mining of Alcaligenes faecalis D334 producing ectoin and derivatives.</title>
        <authorList>
            <person name="Doan V.T."/>
            <person name="Quach N.T."/>
            <person name="Vu T.-H.-N."/>
            <person name="Phi Q.-T."/>
        </authorList>
    </citation>
    <scope>NUCLEOTIDE SEQUENCE</scope>
    <source>
        <strain evidence="2">D334</strain>
    </source>
</reference>
<keyword evidence="1" id="KW-0472">Membrane</keyword>
<evidence type="ECO:0000313" key="2">
    <source>
        <dbReference type="EMBL" id="UPL22105.1"/>
    </source>
</evidence>
<dbReference type="Proteomes" id="UP000830925">
    <property type="component" value="Chromosome"/>
</dbReference>
<sequence length="65" mass="7292">MFLTLLFSVVLTFHALVLSDSGRRSRQWFRYLVISLMALLLSLPIDFATLSDRRIDGLAFGGLCG</sequence>
<evidence type="ECO:0000313" key="3">
    <source>
        <dbReference type="Proteomes" id="UP000830925"/>
    </source>
</evidence>
<gene>
    <name evidence="2" type="ORF">MXF72_03210</name>
</gene>
<keyword evidence="1" id="KW-0812">Transmembrane</keyword>
<dbReference type="AlphaFoldDB" id="A0AAE9H7Z5"/>
<feature type="transmembrane region" description="Helical" evidence="1">
    <location>
        <begin position="29"/>
        <end position="50"/>
    </location>
</feature>
<organism evidence="2 3">
    <name type="scientific">Alcaligenes faecalis</name>
    <dbReference type="NCBI Taxonomy" id="511"/>
    <lineage>
        <taxon>Bacteria</taxon>
        <taxon>Pseudomonadati</taxon>
        <taxon>Pseudomonadota</taxon>
        <taxon>Betaproteobacteria</taxon>
        <taxon>Burkholderiales</taxon>
        <taxon>Alcaligenaceae</taxon>
        <taxon>Alcaligenes</taxon>
    </lineage>
</organism>